<reference evidence="4 5" key="1">
    <citation type="submission" date="2020-08" db="EMBL/GenBank/DDBJ databases">
        <title>Cohnella phylogeny.</title>
        <authorList>
            <person name="Dunlap C."/>
        </authorList>
    </citation>
    <scope>NUCLEOTIDE SEQUENCE [LARGE SCALE GENOMIC DNA]</scope>
    <source>
        <strain evidence="4 5">DSM 25241</strain>
    </source>
</reference>
<evidence type="ECO:0000313" key="4">
    <source>
        <dbReference type="EMBL" id="MBB6634398.1"/>
    </source>
</evidence>
<dbReference type="Pfam" id="PF00881">
    <property type="entry name" value="Nitroreductase"/>
    <property type="match status" value="1"/>
</dbReference>
<keyword evidence="2" id="KW-0560">Oxidoreductase</keyword>
<dbReference type="AlphaFoldDB" id="A0A841SW37"/>
<gene>
    <name evidence="4" type="ORF">H7B67_09765</name>
</gene>
<accession>A0A841SW37</accession>
<dbReference type="CDD" id="cd02137">
    <property type="entry name" value="MhqN-like"/>
    <property type="match status" value="1"/>
</dbReference>
<dbReference type="Gene3D" id="3.40.109.10">
    <property type="entry name" value="NADH Oxidase"/>
    <property type="match status" value="1"/>
</dbReference>
<dbReference type="RefSeq" id="WP_185119604.1">
    <property type="nucleotide sequence ID" value="NZ_JACJVQ010000006.1"/>
</dbReference>
<feature type="domain" description="Nitroreductase" evidence="3">
    <location>
        <begin position="17"/>
        <end position="193"/>
    </location>
</feature>
<comment type="similarity">
    <text evidence="1">Belongs to the nitroreductase family.</text>
</comment>
<evidence type="ECO:0000259" key="3">
    <source>
        <dbReference type="Pfam" id="PF00881"/>
    </source>
</evidence>
<dbReference type="EMBL" id="JACJVQ010000006">
    <property type="protein sequence ID" value="MBB6634398.1"/>
    <property type="molecule type" value="Genomic_DNA"/>
</dbReference>
<proteinExistence type="inferred from homology"/>
<sequence length="218" mass="24136">MSTVQEQSVAADYSAVVRERRSVRHYDPSVQIPESVLTEILEEASLAPSSSNTQSWRFLVINDEAAKQRLHPIANSQKQVLTASATIVVLGDLDGYKEIGRINEESVRRGYMPADFAKQFTENSLRLYSGLPAEKMKSIVQIDGGLVSMQLMLSAKARGYDTVPMGGYDEQKLIEEFRIPKNLVPIMLISVGKAAADAPGRLTARLPIQDIVSWNELK</sequence>
<dbReference type="PANTHER" id="PTHR43673">
    <property type="entry name" value="NAD(P)H NITROREDUCTASE YDGI-RELATED"/>
    <property type="match status" value="1"/>
</dbReference>
<dbReference type="InterPro" id="IPR000415">
    <property type="entry name" value="Nitroreductase-like"/>
</dbReference>
<evidence type="ECO:0000256" key="2">
    <source>
        <dbReference type="ARBA" id="ARBA00023002"/>
    </source>
</evidence>
<dbReference type="SUPFAM" id="SSF55469">
    <property type="entry name" value="FMN-dependent nitroreductase-like"/>
    <property type="match status" value="1"/>
</dbReference>
<dbReference type="GO" id="GO:0016491">
    <property type="term" value="F:oxidoreductase activity"/>
    <property type="evidence" value="ECO:0007669"/>
    <property type="project" value="UniProtKB-KW"/>
</dbReference>
<organism evidence="4 5">
    <name type="scientific">Cohnella thailandensis</name>
    <dbReference type="NCBI Taxonomy" id="557557"/>
    <lineage>
        <taxon>Bacteria</taxon>
        <taxon>Bacillati</taxon>
        <taxon>Bacillota</taxon>
        <taxon>Bacilli</taxon>
        <taxon>Bacillales</taxon>
        <taxon>Paenibacillaceae</taxon>
        <taxon>Cohnella</taxon>
    </lineage>
</organism>
<dbReference type="InterPro" id="IPR029479">
    <property type="entry name" value="Nitroreductase"/>
</dbReference>
<evidence type="ECO:0000256" key="1">
    <source>
        <dbReference type="ARBA" id="ARBA00007118"/>
    </source>
</evidence>
<protein>
    <submittedName>
        <fullName evidence="4">Nitroreductase family protein</fullName>
    </submittedName>
</protein>
<keyword evidence="5" id="KW-1185">Reference proteome</keyword>
<evidence type="ECO:0000313" key="5">
    <source>
        <dbReference type="Proteomes" id="UP000535838"/>
    </source>
</evidence>
<comment type="caution">
    <text evidence="4">The sequence shown here is derived from an EMBL/GenBank/DDBJ whole genome shotgun (WGS) entry which is preliminary data.</text>
</comment>
<dbReference type="PANTHER" id="PTHR43673:SF10">
    <property type="entry name" value="NADH DEHYDROGENASE_NAD(P)H NITROREDUCTASE XCC3605-RELATED"/>
    <property type="match status" value="1"/>
</dbReference>
<name>A0A841SW37_9BACL</name>
<dbReference type="Proteomes" id="UP000535838">
    <property type="component" value="Unassembled WGS sequence"/>
</dbReference>